<dbReference type="PROSITE" id="PS00108">
    <property type="entry name" value="PROTEIN_KINASE_ST"/>
    <property type="match status" value="1"/>
</dbReference>
<keyword evidence="5 6" id="KW-0067">ATP-binding</keyword>
<dbReference type="PROSITE" id="PS00107">
    <property type="entry name" value="PROTEIN_KINASE_ATP"/>
    <property type="match status" value="1"/>
</dbReference>
<keyword evidence="10" id="KW-1185">Reference proteome</keyword>
<dbReference type="GO" id="GO:0098813">
    <property type="term" value="P:nuclear chromosome segregation"/>
    <property type="evidence" value="ECO:0007669"/>
    <property type="project" value="UniProtKB-ARBA"/>
</dbReference>
<dbReference type="GO" id="GO:0007094">
    <property type="term" value="P:mitotic spindle assembly checkpoint signaling"/>
    <property type="evidence" value="ECO:0007669"/>
    <property type="project" value="TreeGrafter"/>
</dbReference>
<evidence type="ECO:0000256" key="4">
    <source>
        <dbReference type="ARBA" id="ARBA00022777"/>
    </source>
</evidence>
<evidence type="ECO:0000313" key="10">
    <source>
        <dbReference type="Proteomes" id="UP000800041"/>
    </source>
</evidence>
<evidence type="ECO:0000256" key="5">
    <source>
        <dbReference type="ARBA" id="ARBA00022840"/>
    </source>
</evidence>
<evidence type="ECO:0000259" key="8">
    <source>
        <dbReference type="PROSITE" id="PS50011"/>
    </source>
</evidence>
<feature type="region of interest" description="Disordered" evidence="7">
    <location>
        <begin position="408"/>
        <end position="434"/>
    </location>
</feature>
<feature type="binding site" evidence="6">
    <location>
        <position position="263"/>
    </location>
    <ligand>
        <name>ATP</name>
        <dbReference type="ChEBI" id="CHEBI:30616"/>
    </ligand>
</feature>
<evidence type="ECO:0000256" key="1">
    <source>
        <dbReference type="ARBA" id="ARBA00022527"/>
    </source>
</evidence>
<dbReference type="EMBL" id="ML977144">
    <property type="protein sequence ID" value="KAF1989613.1"/>
    <property type="molecule type" value="Genomic_DNA"/>
</dbReference>
<dbReference type="GO" id="GO:0033316">
    <property type="term" value="P:meiotic spindle assembly checkpoint signaling"/>
    <property type="evidence" value="ECO:0007669"/>
    <property type="project" value="TreeGrafter"/>
</dbReference>
<proteinExistence type="predicted"/>
<dbReference type="InterPro" id="IPR017441">
    <property type="entry name" value="Protein_kinase_ATP_BS"/>
</dbReference>
<dbReference type="FunFam" id="3.30.200.20:FF:000131">
    <property type="entry name" value="Dual specificity protein kinase TTK"/>
    <property type="match status" value="1"/>
</dbReference>
<dbReference type="InterPro" id="IPR008271">
    <property type="entry name" value="Ser/Thr_kinase_AS"/>
</dbReference>
<evidence type="ECO:0000256" key="7">
    <source>
        <dbReference type="SAM" id="MobiDB-lite"/>
    </source>
</evidence>
<dbReference type="Pfam" id="PF00069">
    <property type="entry name" value="Pkinase"/>
    <property type="match status" value="1"/>
</dbReference>
<name>A0A6G1H8Q6_9PEZI</name>
<gene>
    <name evidence="9" type="ORF">K402DRAFT_460961</name>
</gene>
<dbReference type="CDD" id="cd14131">
    <property type="entry name" value="PKc_Mps1"/>
    <property type="match status" value="1"/>
</dbReference>
<keyword evidence="1" id="KW-0723">Serine/threonine-protein kinase</keyword>
<protein>
    <submittedName>
        <fullName evidence="9">Pkinase-domain-containing protein</fullName>
    </submittedName>
</protein>
<dbReference type="GO" id="GO:0005634">
    <property type="term" value="C:nucleus"/>
    <property type="evidence" value="ECO:0007669"/>
    <property type="project" value="TreeGrafter"/>
</dbReference>
<feature type="domain" description="Protein kinase" evidence="8">
    <location>
        <begin position="235"/>
        <end position="536"/>
    </location>
</feature>
<dbReference type="PANTHER" id="PTHR22974">
    <property type="entry name" value="MIXED LINEAGE PROTEIN KINASE"/>
    <property type="match status" value="1"/>
</dbReference>
<dbReference type="GO" id="GO:0005524">
    <property type="term" value="F:ATP binding"/>
    <property type="evidence" value="ECO:0007669"/>
    <property type="project" value="UniProtKB-UniRule"/>
</dbReference>
<evidence type="ECO:0000256" key="2">
    <source>
        <dbReference type="ARBA" id="ARBA00022679"/>
    </source>
</evidence>
<evidence type="ECO:0000256" key="6">
    <source>
        <dbReference type="PROSITE-ProRule" id="PRU10141"/>
    </source>
</evidence>
<dbReference type="InterPro" id="IPR000719">
    <property type="entry name" value="Prot_kinase_dom"/>
</dbReference>
<dbReference type="GO" id="GO:0004712">
    <property type="term" value="F:protein serine/threonine/tyrosine kinase activity"/>
    <property type="evidence" value="ECO:0007669"/>
    <property type="project" value="TreeGrafter"/>
</dbReference>
<keyword evidence="4 9" id="KW-0418">Kinase</keyword>
<dbReference type="InterPro" id="IPR027084">
    <property type="entry name" value="Mps1_cat"/>
</dbReference>
<dbReference type="SUPFAM" id="SSF56112">
    <property type="entry name" value="Protein kinase-like (PK-like)"/>
    <property type="match status" value="1"/>
</dbReference>
<feature type="compositionally biased region" description="Basic residues" evidence="7">
    <location>
        <begin position="91"/>
        <end position="101"/>
    </location>
</feature>
<dbReference type="GO" id="GO:0034501">
    <property type="term" value="P:protein localization to kinetochore"/>
    <property type="evidence" value="ECO:0007669"/>
    <property type="project" value="TreeGrafter"/>
</dbReference>
<dbReference type="GO" id="GO:0004674">
    <property type="term" value="F:protein serine/threonine kinase activity"/>
    <property type="evidence" value="ECO:0007669"/>
    <property type="project" value="UniProtKB-KW"/>
</dbReference>
<sequence>MATVSPTPASYGGGRLTRQPSMRPTMQRQHNSPLSVLGQSQGFSSDVHPLQSIAVGADESSDDDIPQAPKLSQFTRSVLSDRLPQESPRRPQQHSKLKIHRAPSQSNTPKHDSFTPAPSIRVKRTALQGAPVRRNRRTPQGDEDHPPSQDQENLQASIVKPEKEGRAVLVRRDIDEAPIPLAVASTNTPHRAAPPPPIPPPPKMSVLETAASAAGASSTTTKKRRTHMKVNGRIYTQIGKIGRGGSSDVYRVMAENCRIFALKRVKLEGADESAVMGYKGEIGLLQKLKDNERVVQLIDWQIDEEKGALMVLMEMGETDLSRLLRNKIDPKLDSSSSSGLPKLDLAFTRYYWKEMLECVAAVHAHDIVHSDLKPANFLLVSGSLKLIDFGIANAIDIEHTVNVHRDSHVGTPNYMSPESLQDSNATPQKPADGGTTGVAVNVGKLMKLGKPSDVWSLGCILYQMVYGRPPFAHIPNPIHRVMAIINPAVHIEFPPAGLGGVTIPPSLRKTLKKCLQRDPALRPTIAQMLDMSDPWLYPDNGEALAISQDLLGLVIRRVVERCKDAPEKGWPTEEDVKSYPGMFYAKIRDWLEMEEG</sequence>
<keyword evidence="3 6" id="KW-0547">Nucleotide-binding</keyword>
<dbReference type="Gene3D" id="3.30.200.20">
    <property type="entry name" value="Phosphorylase Kinase, domain 1"/>
    <property type="match status" value="1"/>
</dbReference>
<keyword evidence="2" id="KW-0808">Transferase</keyword>
<dbReference type="GO" id="GO:0000776">
    <property type="term" value="C:kinetochore"/>
    <property type="evidence" value="ECO:0007669"/>
    <property type="project" value="TreeGrafter"/>
</dbReference>
<dbReference type="AlphaFoldDB" id="A0A6G1H8Q6"/>
<feature type="compositionally biased region" description="Polar residues" evidence="7">
    <location>
        <begin position="18"/>
        <end position="44"/>
    </location>
</feature>
<evidence type="ECO:0000313" key="9">
    <source>
        <dbReference type="EMBL" id="KAF1989613.1"/>
    </source>
</evidence>
<evidence type="ECO:0000256" key="3">
    <source>
        <dbReference type="ARBA" id="ARBA00022741"/>
    </source>
</evidence>
<dbReference type="InterPro" id="IPR011009">
    <property type="entry name" value="Kinase-like_dom_sf"/>
</dbReference>
<feature type="compositionally biased region" description="Polar residues" evidence="7">
    <location>
        <begin position="413"/>
        <end position="427"/>
    </location>
</feature>
<dbReference type="FunFam" id="1.10.510.10:FF:000377">
    <property type="entry name" value="Checkpoint protein kinase"/>
    <property type="match status" value="1"/>
</dbReference>
<dbReference type="OrthoDB" id="20524at2759"/>
<accession>A0A6G1H8Q6</accession>
<feature type="region of interest" description="Disordered" evidence="7">
    <location>
        <begin position="1"/>
        <end position="165"/>
    </location>
</feature>
<dbReference type="Gene3D" id="1.10.510.10">
    <property type="entry name" value="Transferase(Phosphotransferase) domain 1"/>
    <property type="match status" value="1"/>
</dbReference>
<dbReference type="PANTHER" id="PTHR22974:SF21">
    <property type="entry name" value="DUAL SPECIFICITY PROTEIN KINASE TTK"/>
    <property type="match status" value="1"/>
</dbReference>
<dbReference type="PROSITE" id="PS50011">
    <property type="entry name" value="PROTEIN_KINASE_DOM"/>
    <property type="match status" value="1"/>
</dbReference>
<dbReference type="Proteomes" id="UP000800041">
    <property type="component" value="Unassembled WGS sequence"/>
</dbReference>
<dbReference type="SMART" id="SM00220">
    <property type="entry name" value="S_TKc"/>
    <property type="match status" value="1"/>
</dbReference>
<organism evidence="9 10">
    <name type="scientific">Aulographum hederae CBS 113979</name>
    <dbReference type="NCBI Taxonomy" id="1176131"/>
    <lineage>
        <taxon>Eukaryota</taxon>
        <taxon>Fungi</taxon>
        <taxon>Dikarya</taxon>
        <taxon>Ascomycota</taxon>
        <taxon>Pezizomycotina</taxon>
        <taxon>Dothideomycetes</taxon>
        <taxon>Pleosporomycetidae</taxon>
        <taxon>Aulographales</taxon>
        <taxon>Aulographaceae</taxon>
    </lineage>
</organism>
<reference evidence="9" key="1">
    <citation type="journal article" date="2020" name="Stud. Mycol.">
        <title>101 Dothideomycetes genomes: a test case for predicting lifestyles and emergence of pathogens.</title>
        <authorList>
            <person name="Haridas S."/>
            <person name="Albert R."/>
            <person name="Binder M."/>
            <person name="Bloem J."/>
            <person name="Labutti K."/>
            <person name="Salamov A."/>
            <person name="Andreopoulos B."/>
            <person name="Baker S."/>
            <person name="Barry K."/>
            <person name="Bills G."/>
            <person name="Bluhm B."/>
            <person name="Cannon C."/>
            <person name="Castanera R."/>
            <person name="Culley D."/>
            <person name="Daum C."/>
            <person name="Ezra D."/>
            <person name="Gonzalez J."/>
            <person name="Henrissat B."/>
            <person name="Kuo A."/>
            <person name="Liang C."/>
            <person name="Lipzen A."/>
            <person name="Lutzoni F."/>
            <person name="Magnuson J."/>
            <person name="Mondo S."/>
            <person name="Nolan M."/>
            <person name="Ohm R."/>
            <person name="Pangilinan J."/>
            <person name="Park H.-J."/>
            <person name="Ramirez L."/>
            <person name="Alfaro M."/>
            <person name="Sun H."/>
            <person name="Tritt A."/>
            <person name="Yoshinaga Y."/>
            <person name="Zwiers L.-H."/>
            <person name="Turgeon B."/>
            <person name="Goodwin S."/>
            <person name="Spatafora J."/>
            <person name="Crous P."/>
            <person name="Grigoriev I."/>
        </authorList>
    </citation>
    <scope>NUCLEOTIDE SEQUENCE</scope>
    <source>
        <strain evidence="9">CBS 113979</strain>
    </source>
</reference>